<dbReference type="AlphaFoldDB" id="A0A8C4TBH8"/>
<accession>A0A8C4TBH8</accession>
<dbReference type="InterPro" id="IPR014717">
    <property type="entry name" value="Transl_elong_EF1B/ribsomal_bS6"/>
</dbReference>
<feature type="region of interest" description="Disordered" evidence="1">
    <location>
        <begin position="53"/>
        <end position="79"/>
    </location>
</feature>
<feature type="compositionally biased region" description="Acidic residues" evidence="1">
    <location>
        <begin position="67"/>
        <end position="79"/>
    </location>
</feature>
<dbReference type="PANTHER" id="PTHR11595">
    <property type="entry name" value="EF-HAND AND COILED-COIL DOMAIN-CONTAINING FAMILY MEMBER"/>
    <property type="match status" value="1"/>
</dbReference>
<dbReference type="GO" id="GO:0003746">
    <property type="term" value="F:translation elongation factor activity"/>
    <property type="evidence" value="ECO:0007669"/>
    <property type="project" value="InterPro"/>
</dbReference>
<dbReference type="InterPro" id="IPR049720">
    <property type="entry name" value="EF1B_bsu/dsu"/>
</dbReference>
<reference evidence="2" key="3">
    <citation type="submission" date="2025-09" db="UniProtKB">
        <authorList>
            <consortium name="Ensembl"/>
        </authorList>
    </citation>
    <scope>IDENTIFICATION</scope>
</reference>
<proteinExistence type="predicted"/>
<reference evidence="2" key="2">
    <citation type="submission" date="2025-08" db="UniProtKB">
        <authorList>
            <consortium name="Ensembl"/>
        </authorList>
    </citation>
    <scope>IDENTIFICATION</scope>
</reference>
<dbReference type="GO" id="GO:0005829">
    <property type="term" value="C:cytosol"/>
    <property type="evidence" value="ECO:0007669"/>
    <property type="project" value="TreeGrafter"/>
</dbReference>
<reference evidence="2" key="1">
    <citation type="submission" date="2021-06" db="EMBL/GenBank/DDBJ databases">
        <authorList>
            <consortium name="Wellcome Sanger Institute Data Sharing"/>
        </authorList>
    </citation>
    <scope>NUCLEOTIDE SEQUENCE [LARGE SCALE GENOMIC DNA]</scope>
</reference>
<dbReference type="SUPFAM" id="SSF54984">
    <property type="entry name" value="eEF-1beta-like"/>
    <property type="match status" value="1"/>
</dbReference>
<name>A0A8C4TBH8_ERPCA</name>
<dbReference type="Proteomes" id="UP000694620">
    <property type="component" value="Chromosome 16"/>
</dbReference>
<protein>
    <submittedName>
        <fullName evidence="2">Uncharacterized protein</fullName>
    </submittedName>
</protein>
<evidence type="ECO:0000313" key="2">
    <source>
        <dbReference type="Ensembl" id="ENSECRP00000029184.1"/>
    </source>
</evidence>
<keyword evidence="3" id="KW-1185">Reference proteome</keyword>
<dbReference type="Gene3D" id="3.30.70.60">
    <property type="match status" value="1"/>
</dbReference>
<sequence length="171" mass="19583">MGFGNLKFPFSLKVLINYLADRSNVIGYVSSQADVVEKEKCGLSGVKKPVRKYIPAETEDTTAPKNEEEEEDDDDDDDAIDLFESNTEEECEEAKKIKEEHLTQLEAKISRKPTLLTKSSIFFEMKPWDVEMDDKFGPDQLEELITGFEDYIQSIDMAALNKMFLWHVLST</sequence>
<dbReference type="InterPro" id="IPR036219">
    <property type="entry name" value="eEF-1beta-like_sf"/>
</dbReference>
<evidence type="ECO:0000313" key="3">
    <source>
        <dbReference type="Proteomes" id="UP000694620"/>
    </source>
</evidence>
<evidence type="ECO:0000256" key="1">
    <source>
        <dbReference type="SAM" id="MobiDB-lite"/>
    </source>
</evidence>
<dbReference type="Ensembl" id="ENSECRT00000029800.1">
    <property type="protein sequence ID" value="ENSECRP00000029184.1"/>
    <property type="gene ID" value="ENSECRG00000019719.1"/>
</dbReference>
<organism evidence="2 3">
    <name type="scientific">Erpetoichthys calabaricus</name>
    <name type="common">Rope fish</name>
    <name type="synonym">Calamoichthys calabaricus</name>
    <dbReference type="NCBI Taxonomy" id="27687"/>
    <lineage>
        <taxon>Eukaryota</taxon>
        <taxon>Metazoa</taxon>
        <taxon>Chordata</taxon>
        <taxon>Craniata</taxon>
        <taxon>Vertebrata</taxon>
        <taxon>Euteleostomi</taxon>
        <taxon>Actinopterygii</taxon>
        <taxon>Polypteriformes</taxon>
        <taxon>Polypteridae</taxon>
        <taxon>Erpetoichthys</taxon>
    </lineage>
</organism>
<dbReference type="GO" id="GO:0005085">
    <property type="term" value="F:guanyl-nucleotide exchange factor activity"/>
    <property type="evidence" value="ECO:0007669"/>
    <property type="project" value="TreeGrafter"/>
</dbReference>
<dbReference type="PANTHER" id="PTHR11595:SF21">
    <property type="entry name" value="ELONGATION FACTOR 1-BETA"/>
    <property type="match status" value="1"/>
</dbReference>
<dbReference type="GO" id="GO:0005853">
    <property type="term" value="C:eukaryotic translation elongation factor 1 complex"/>
    <property type="evidence" value="ECO:0007669"/>
    <property type="project" value="InterPro"/>
</dbReference>